<evidence type="ECO:0000256" key="3">
    <source>
        <dbReference type="ARBA" id="ARBA00012483"/>
    </source>
</evidence>
<dbReference type="GO" id="GO:0008270">
    <property type="term" value="F:zinc ion binding"/>
    <property type="evidence" value="ECO:0007669"/>
    <property type="project" value="UniProtKB-KW"/>
</dbReference>
<dbReference type="EC" id="2.3.2.27" evidence="3"/>
<dbReference type="GO" id="GO:0016567">
    <property type="term" value="P:protein ubiquitination"/>
    <property type="evidence" value="ECO:0007669"/>
    <property type="project" value="UniProtKB-UniPathway"/>
</dbReference>
<feature type="transmembrane region" description="Helical" evidence="10">
    <location>
        <begin position="53"/>
        <end position="76"/>
    </location>
</feature>
<feature type="compositionally biased region" description="Acidic residues" evidence="9">
    <location>
        <begin position="91"/>
        <end position="100"/>
    </location>
</feature>
<evidence type="ECO:0000256" key="9">
    <source>
        <dbReference type="SAM" id="MobiDB-lite"/>
    </source>
</evidence>
<name>A0A0L9TZB0_PHAAN</name>
<evidence type="ECO:0000256" key="4">
    <source>
        <dbReference type="ARBA" id="ARBA00022679"/>
    </source>
</evidence>
<gene>
    <name evidence="11" type="ORF">LR48_Vigan02g189700</name>
</gene>
<accession>A0A0L9TZB0</accession>
<dbReference type="InterPro" id="IPR044600">
    <property type="entry name" value="ATL1/ATL16-like"/>
</dbReference>
<feature type="region of interest" description="Disordered" evidence="9">
    <location>
        <begin position="85"/>
        <end position="106"/>
    </location>
</feature>
<evidence type="ECO:0000256" key="1">
    <source>
        <dbReference type="ARBA" id="ARBA00000900"/>
    </source>
</evidence>
<keyword evidence="10" id="KW-1133">Transmembrane helix</keyword>
<comment type="catalytic activity">
    <reaction evidence="1">
        <text>S-ubiquitinyl-[E2 ubiquitin-conjugating enzyme]-L-cysteine + [acceptor protein]-L-lysine = [E2 ubiquitin-conjugating enzyme]-L-cysteine + N(6)-ubiquitinyl-[acceptor protein]-L-lysine.</text>
        <dbReference type="EC" id="2.3.2.27"/>
    </reaction>
</comment>
<dbReference type="Proteomes" id="UP000053144">
    <property type="component" value="Chromosome 2"/>
</dbReference>
<protein>
    <recommendedName>
        <fullName evidence="3">RING-type E3 ubiquitin transferase</fullName>
        <ecNumber evidence="3">2.3.2.27</ecNumber>
    </recommendedName>
</protein>
<sequence length="338" mass="37472">MTSLGNTKSLVPYMNNKDCSQGFCSLYCPQWCYVIYPPPPPFEFPADDSSPNFSPLVIAVIGVLASAFLLVSYYTLISKYCGSRESSQSEDHEENVELEDDHSQHPPTITYNHIPHSSPIPTVTQPPHLLPPFSSSNFKFKFNHLQLSQEKPIHSTKPYPPKPIHPNKQKTKYASADSSILSTPTTYIHPLTTKNPKDQGCRLYQGDPRPWRPGWRCRRSRGPDRGSPVEIVSSWRLDRGSAVAAVARSDGAAPDSLGGGGSQYQSGANLPREKKRKGAWSGGRRWLRPWASEVATTLVGVRWPFPVGTPASCWEKKETLGLSLVWRGDEQEKTAAAA</sequence>
<keyword evidence="5" id="KW-0479">Metal-binding</keyword>
<keyword evidence="10" id="KW-0472">Membrane</keyword>
<evidence type="ECO:0000256" key="7">
    <source>
        <dbReference type="ARBA" id="ARBA00022786"/>
    </source>
</evidence>
<evidence type="ECO:0000256" key="10">
    <source>
        <dbReference type="SAM" id="Phobius"/>
    </source>
</evidence>
<dbReference type="GO" id="GO:0061630">
    <property type="term" value="F:ubiquitin protein ligase activity"/>
    <property type="evidence" value="ECO:0007669"/>
    <property type="project" value="UniProtKB-EC"/>
</dbReference>
<evidence type="ECO:0000256" key="5">
    <source>
        <dbReference type="ARBA" id="ARBA00022723"/>
    </source>
</evidence>
<dbReference type="AlphaFoldDB" id="A0A0L9TZB0"/>
<keyword evidence="6" id="KW-0863">Zinc-finger</keyword>
<proteinExistence type="predicted"/>
<keyword evidence="8" id="KW-0862">Zinc</keyword>
<evidence type="ECO:0000256" key="8">
    <source>
        <dbReference type="ARBA" id="ARBA00022833"/>
    </source>
</evidence>
<dbReference type="UniPathway" id="UPA00143"/>
<evidence type="ECO:0000256" key="6">
    <source>
        <dbReference type="ARBA" id="ARBA00022771"/>
    </source>
</evidence>
<dbReference type="STRING" id="3914.A0A0L9TZB0"/>
<dbReference type="Gramene" id="KOM35747">
    <property type="protein sequence ID" value="KOM35747"/>
    <property type="gene ID" value="LR48_Vigan02g189700"/>
</dbReference>
<organism evidence="11 12">
    <name type="scientific">Phaseolus angularis</name>
    <name type="common">Azuki bean</name>
    <name type="synonym">Vigna angularis</name>
    <dbReference type="NCBI Taxonomy" id="3914"/>
    <lineage>
        <taxon>Eukaryota</taxon>
        <taxon>Viridiplantae</taxon>
        <taxon>Streptophyta</taxon>
        <taxon>Embryophyta</taxon>
        <taxon>Tracheophyta</taxon>
        <taxon>Spermatophyta</taxon>
        <taxon>Magnoliopsida</taxon>
        <taxon>eudicotyledons</taxon>
        <taxon>Gunneridae</taxon>
        <taxon>Pentapetalae</taxon>
        <taxon>rosids</taxon>
        <taxon>fabids</taxon>
        <taxon>Fabales</taxon>
        <taxon>Fabaceae</taxon>
        <taxon>Papilionoideae</taxon>
        <taxon>50 kb inversion clade</taxon>
        <taxon>NPAAA clade</taxon>
        <taxon>indigoferoid/millettioid clade</taxon>
        <taxon>Phaseoleae</taxon>
        <taxon>Vigna</taxon>
    </lineage>
</organism>
<keyword evidence="10" id="KW-0812">Transmembrane</keyword>
<dbReference type="EMBL" id="CM003372">
    <property type="protein sequence ID" value="KOM35747.1"/>
    <property type="molecule type" value="Genomic_DNA"/>
</dbReference>
<dbReference type="PANTHER" id="PTHR46913">
    <property type="entry name" value="RING-H2 FINGER PROTEIN ATL16"/>
    <property type="match status" value="1"/>
</dbReference>
<evidence type="ECO:0000313" key="11">
    <source>
        <dbReference type="EMBL" id="KOM35747.1"/>
    </source>
</evidence>
<evidence type="ECO:0000313" key="12">
    <source>
        <dbReference type="Proteomes" id="UP000053144"/>
    </source>
</evidence>
<keyword evidence="4" id="KW-0808">Transferase</keyword>
<keyword evidence="7" id="KW-0833">Ubl conjugation pathway</keyword>
<comment type="pathway">
    <text evidence="2">Protein modification; protein ubiquitination.</text>
</comment>
<feature type="region of interest" description="Disordered" evidence="9">
    <location>
        <begin position="251"/>
        <end position="281"/>
    </location>
</feature>
<evidence type="ECO:0000256" key="2">
    <source>
        <dbReference type="ARBA" id="ARBA00004906"/>
    </source>
</evidence>
<reference evidence="12" key="1">
    <citation type="journal article" date="2015" name="Proc. Natl. Acad. Sci. U.S.A.">
        <title>Genome sequencing of adzuki bean (Vigna angularis) provides insight into high starch and low fat accumulation and domestication.</title>
        <authorList>
            <person name="Yang K."/>
            <person name="Tian Z."/>
            <person name="Chen C."/>
            <person name="Luo L."/>
            <person name="Zhao B."/>
            <person name="Wang Z."/>
            <person name="Yu L."/>
            <person name="Li Y."/>
            <person name="Sun Y."/>
            <person name="Li W."/>
            <person name="Chen Y."/>
            <person name="Li Y."/>
            <person name="Zhang Y."/>
            <person name="Ai D."/>
            <person name="Zhao J."/>
            <person name="Shang C."/>
            <person name="Ma Y."/>
            <person name="Wu B."/>
            <person name="Wang M."/>
            <person name="Gao L."/>
            <person name="Sun D."/>
            <person name="Zhang P."/>
            <person name="Guo F."/>
            <person name="Wang W."/>
            <person name="Li Y."/>
            <person name="Wang J."/>
            <person name="Varshney R.K."/>
            <person name="Wang J."/>
            <person name="Ling H.Q."/>
            <person name="Wan P."/>
        </authorList>
    </citation>
    <scope>NUCLEOTIDE SEQUENCE</scope>
    <source>
        <strain evidence="12">cv. Jingnong 6</strain>
    </source>
</reference>
<dbReference type="PANTHER" id="PTHR46913:SF22">
    <property type="entry name" value="RING-TYPE E3 UBIQUITIN TRANSFERASE"/>
    <property type="match status" value="1"/>
</dbReference>